<dbReference type="RefSeq" id="XP_008716969.1">
    <property type="nucleotide sequence ID" value="XM_008718747.1"/>
</dbReference>
<dbReference type="OrthoDB" id="66144at2759"/>
<keyword evidence="2" id="KW-1185">Reference proteome</keyword>
<dbReference type="PANTHER" id="PTHR43591">
    <property type="entry name" value="METHYLTRANSFERASE"/>
    <property type="match status" value="1"/>
</dbReference>
<evidence type="ECO:0000313" key="2">
    <source>
        <dbReference type="Proteomes" id="UP000030752"/>
    </source>
</evidence>
<dbReference type="Proteomes" id="UP000030752">
    <property type="component" value="Unassembled WGS sequence"/>
</dbReference>
<dbReference type="STRING" id="1220924.W2RUC8"/>
<dbReference type="EMBL" id="KB822720">
    <property type="protein sequence ID" value="ETN40126.1"/>
    <property type="molecule type" value="Genomic_DNA"/>
</dbReference>
<dbReference type="InParanoid" id="W2RUC8"/>
<dbReference type="VEuPathDB" id="FungiDB:HMPREF1541_04401"/>
<proteinExistence type="predicted"/>
<organism evidence="1 2">
    <name type="scientific">Cyphellophora europaea (strain CBS 101466)</name>
    <name type="common">Phialophora europaea</name>
    <dbReference type="NCBI Taxonomy" id="1220924"/>
    <lineage>
        <taxon>Eukaryota</taxon>
        <taxon>Fungi</taxon>
        <taxon>Dikarya</taxon>
        <taxon>Ascomycota</taxon>
        <taxon>Pezizomycotina</taxon>
        <taxon>Eurotiomycetes</taxon>
        <taxon>Chaetothyriomycetidae</taxon>
        <taxon>Chaetothyriales</taxon>
        <taxon>Cyphellophoraceae</taxon>
        <taxon>Cyphellophora</taxon>
    </lineage>
</organism>
<dbReference type="AlphaFoldDB" id="W2RUC8"/>
<evidence type="ECO:0008006" key="3">
    <source>
        <dbReference type="Google" id="ProtNLM"/>
    </source>
</evidence>
<gene>
    <name evidence="1" type="ORF">HMPREF1541_04401</name>
</gene>
<protein>
    <recommendedName>
        <fullName evidence="3">Methyltransferase domain-containing protein</fullName>
    </recommendedName>
</protein>
<dbReference type="GeneID" id="19971740"/>
<reference evidence="1 2" key="1">
    <citation type="submission" date="2013-03" db="EMBL/GenBank/DDBJ databases">
        <title>The Genome Sequence of Phialophora europaea CBS 101466.</title>
        <authorList>
            <consortium name="The Broad Institute Genomics Platform"/>
            <person name="Cuomo C."/>
            <person name="de Hoog S."/>
            <person name="Gorbushina A."/>
            <person name="Walker B."/>
            <person name="Young S.K."/>
            <person name="Zeng Q."/>
            <person name="Gargeya S."/>
            <person name="Fitzgerald M."/>
            <person name="Haas B."/>
            <person name="Abouelleil A."/>
            <person name="Allen A.W."/>
            <person name="Alvarado L."/>
            <person name="Arachchi H.M."/>
            <person name="Berlin A.M."/>
            <person name="Chapman S.B."/>
            <person name="Gainer-Dewar J."/>
            <person name="Goldberg J."/>
            <person name="Griggs A."/>
            <person name="Gujja S."/>
            <person name="Hansen M."/>
            <person name="Howarth C."/>
            <person name="Imamovic A."/>
            <person name="Ireland A."/>
            <person name="Larimer J."/>
            <person name="McCowan C."/>
            <person name="Murphy C."/>
            <person name="Pearson M."/>
            <person name="Poon T.W."/>
            <person name="Priest M."/>
            <person name="Roberts A."/>
            <person name="Saif S."/>
            <person name="Shea T."/>
            <person name="Sisk P."/>
            <person name="Sykes S."/>
            <person name="Wortman J."/>
            <person name="Nusbaum C."/>
            <person name="Birren B."/>
        </authorList>
    </citation>
    <scope>NUCLEOTIDE SEQUENCE [LARGE SCALE GENOMIC DNA]</scope>
    <source>
        <strain evidence="1 2">CBS 101466</strain>
    </source>
</reference>
<evidence type="ECO:0000313" key="1">
    <source>
        <dbReference type="EMBL" id="ETN40126.1"/>
    </source>
</evidence>
<name>W2RUC8_CYPE1</name>
<dbReference type="InterPro" id="IPR029063">
    <property type="entry name" value="SAM-dependent_MTases_sf"/>
</dbReference>
<accession>W2RUC8</accession>
<dbReference type="Pfam" id="PF13489">
    <property type="entry name" value="Methyltransf_23"/>
    <property type="match status" value="1"/>
</dbReference>
<dbReference type="HOGENOM" id="CLU_037990_1_0_1"/>
<dbReference type="PANTHER" id="PTHR43591:SF108">
    <property type="entry name" value="S-ADENOSYL-L-METHIONINE-DEPENDENT METHYLTRANSFERASE"/>
    <property type="match status" value="1"/>
</dbReference>
<dbReference type="Gene3D" id="3.40.50.150">
    <property type="entry name" value="Vaccinia Virus protein VP39"/>
    <property type="match status" value="1"/>
</dbReference>
<dbReference type="eggNOG" id="KOG1270">
    <property type="taxonomic scope" value="Eukaryota"/>
</dbReference>
<dbReference type="SUPFAM" id="SSF53335">
    <property type="entry name" value="S-adenosyl-L-methionine-dependent methyltransferases"/>
    <property type="match status" value="1"/>
</dbReference>
<dbReference type="CDD" id="cd02440">
    <property type="entry name" value="AdoMet_MTases"/>
    <property type="match status" value="1"/>
</dbReference>
<sequence>MANSQAHAHAHKHAAMAIKAANGDDFTEKNRAHWDQNARTYTSQPWQQEMIARINSFLAANAEWLGLPPRQSSSADNSNARPIRVLDYACGPGTVTAILGPRANEWKGIDLSAEMCKMYNERFASVPESDKALKPFTAHATNGNLLREGGDEGFGGPEWQGFDMVCIGLGFHHFEDLPLATKTLVERLRPGGVFMIVDLVTHEPEESTRHLVAHAGFDFEKVRGLFEGQGLQDVQWRVMEEEVLIRGTMPRRVFVAKGRKPE</sequence>